<sequence>MNTSDDTPRIGDVRNIGEPLRFANVEPLAGFSAEPAKKGQQVKVWTRLALTSDEPLFHRLVKDLARVIHHMAQQAGTAVDLRRADTVLLIFKPDDSAELWVDTAAVALLCIPKRAIKVGRAVFEKDIADVIGMSFPCVDFGEGDKVFCLFRQDWRFGFAFDTTAGKLDVEGFTTTLGTLYRQMRYKHLYDALGEAALFDRLLATGWFPFVEIINAEFKDILSHCEAGFDIAEIEEKVVAKFDAPRTEQILERWVAKPHFGAKAELLKEAITAYNNRKPISVIKILLTEIEGILKEAYRAAHDGQMAKLKDLLAFAEASAERKVGGSNTLLFPKAFGRYLNKYTFANFDPSAQTGTAGSRHAVGHGAASQESYTMVSALQAILTLDQIAFYT</sequence>
<dbReference type="AlphaFoldDB" id="A0A450UN90"/>
<protein>
    <submittedName>
        <fullName evidence="1">Uncharacterized protein</fullName>
    </submittedName>
</protein>
<reference evidence="1" key="1">
    <citation type="submission" date="2019-02" db="EMBL/GenBank/DDBJ databases">
        <authorList>
            <person name="Gruber-Vodicka R. H."/>
            <person name="Seah K. B. B."/>
        </authorList>
    </citation>
    <scope>NUCLEOTIDE SEQUENCE</scope>
    <source>
        <strain evidence="1">BECK_M6</strain>
    </source>
</reference>
<organism evidence="1">
    <name type="scientific">Candidatus Kentrum sp. LFY</name>
    <dbReference type="NCBI Taxonomy" id="2126342"/>
    <lineage>
        <taxon>Bacteria</taxon>
        <taxon>Pseudomonadati</taxon>
        <taxon>Pseudomonadota</taxon>
        <taxon>Gammaproteobacteria</taxon>
        <taxon>Candidatus Kentrum</taxon>
    </lineage>
</organism>
<evidence type="ECO:0000313" key="1">
    <source>
        <dbReference type="EMBL" id="VFJ93930.1"/>
    </source>
</evidence>
<accession>A0A450UN90</accession>
<name>A0A450UN90_9GAMM</name>
<dbReference type="EMBL" id="CAADFH010000035">
    <property type="protein sequence ID" value="VFJ93930.1"/>
    <property type="molecule type" value="Genomic_DNA"/>
</dbReference>
<gene>
    <name evidence="1" type="ORF">BECKLFY1418A_GA0070994_103527</name>
</gene>
<proteinExistence type="predicted"/>